<dbReference type="OrthoDB" id="9789070at2"/>
<dbReference type="NCBIfam" id="NF033551">
    <property type="entry name" value="transpos_IS1182"/>
    <property type="match status" value="1"/>
</dbReference>
<dbReference type="InterPro" id="IPR047629">
    <property type="entry name" value="IS1182_transpos"/>
</dbReference>
<evidence type="ECO:0000313" key="3">
    <source>
        <dbReference type="EMBL" id="MSA88072.1"/>
    </source>
</evidence>
<dbReference type="Proteomes" id="UP000480929">
    <property type="component" value="Unassembled WGS sequence"/>
</dbReference>
<evidence type="ECO:0000313" key="4">
    <source>
        <dbReference type="EMBL" id="MSC35339.1"/>
    </source>
</evidence>
<evidence type="ECO:0000259" key="2">
    <source>
        <dbReference type="Pfam" id="PF13751"/>
    </source>
</evidence>
<dbReference type="Pfam" id="PF05598">
    <property type="entry name" value="DUF772"/>
    <property type="match status" value="1"/>
</dbReference>
<name>A0A6N7S308_9FIRM</name>
<sequence length="526" mass="61221">MQKVLTPQGNYKGYQTKMLLEISISQSDCGDLTLFQTIQEVIGRINLGNWIDFHRQRRDAYDPVALLTVILFAYARYGYASLRQLEEMSRYDLRCRLILQGQTPSYKTYQRFINHQLKGSIEELSHQVYLCIQDHKALEAAILMIDGTKFEANANKMTFFWGAWVKRYRPRHWQKAMEIVRQLNRYFETQGIAVRYSILKEPTLKYLIEIDERLDRWLQEVNAIRKGRGIHPVAKLKRELGTIAKSLFSYALAKDILGERNSFSKTDPDATMMHMKYDYYNHTNVFKPGYNVQIGVNNGYIAYSYISPDVNDMKTAIPFLEGYRRQFGEYPKRVVTDAGYGSYGNYAYAQLHQIQAILKYPGYQKKKEKVTEKNQFQLLHMKRNEKGVPVCPQGYDFEAEKVTVDMKSGVPRTTIHYRNQHCEGCSLRSRCTTSKKGRSARISPQLEKYQKQVDAVLETEEGRKFMAQRSSQAEGAFADIKKNFGYSLLRRRGESGVKVELGLVILGYNLRHYHQRKMKTNPDTMN</sequence>
<evidence type="ECO:0000313" key="5">
    <source>
        <dbReference type="Proteomes" id="UP000433575"/>
    </source>
</evidence>
<dbReference type="PANTHER" id="PTHR33408">
    <property type="entry name" value="TRANSPOSASE"/>
    <property type="match status" value="1"/>
</dbReference>
<protein>
    <submittedName>
        <fullName evidence="3">IS1182 family transposase</fullName>
    </submittedName>
</protein>
<dbReference type="Pfam" id="PF13751">
    <property type="entry name" value="DDE_Tnp_1_6"/>
    <property type="match status" value="1"/>
</dbReference>
<dbReference type="InterPro" id="IPR025668">
    <property type="entry name" value="Tnp_DDE_dom"/>
</dbReference>
<keyword evidence="6" id="KW-1185">Reference proteome</keyword>
<feature type="domain" description="Transposase DDE" evidence="2">
    <location>
        <begin position="390"/>
        <end position="514"/>
    </location>
</feature>
<dbReference type="EMBL" id="WKPJ01000002">
    <property type="protein sequence ID" value="MSA88072.1"/>
    <property type="molecule type" value="Genomic_DNA"/>
</dbReference>
<feature type="domain" description="Transposase InsH N-terminal" evidence="1">
    <location>
        <begin position="55"/>
        <end position="114"/>
    </location>
</feature>
<dbReference type="AlphaFoldDB" id="A0A6N7S308"/>
<dbReference type="Proteomes" id="UP000433575">
    <property type="component" value="Unassembled WGS sequence"/>
</dbReference>
<evidence type="ECO:0000259" key="1">
    <source>
        <dbReference type="Pfam" id="PF05598"/>
    </source>
</evidence>
<dbReference type="PANTHER" id="PTHR33408:SF2">
    <property type="entry name" value="TRANSPOSASE DDE DOMAIN-CONTAINING PROTEIN"/>
    <property type="match status" value="1"/>
</dbReference>
<reference evidence="5 6" key="1">
    <citation type="journal article" date="2019" name="Nat. Med.">
        <title>A library of human gut bacterial isolates paired with longitudinal multiomics data enables mechanistic microbiome research.</title>
        <authorList>
            <person name="Poyet M."/>
            <person name="Groussin M."/>
            <person name="Gibbons S.M."/>
            <person name="Avila-Pacheco J."/>
            <person name="Jiang X."/>
            <person name="Kearney S.M."/>
            <person name="Perrotta A.R."/>
            <person name="Berdy B."/>
            <person name="Zhao S."/>
            <person name="Lieberman T.D."/>
            <person name="Swanson P.K."/>
            <person name="Smith M."/>
            <person name="Roesemann S."/>
            <person name="Alexander J.E."/>
            <person name="Rich S.A."/>
            <person name="Livny J."/>
            <person name="Vlamakis H."/>
            <person name="Clish C."/>
            <person name="Bullock K."/>
            <person name="Deik A."/>
            <person name="Scott J."/>
            <person name="Pierce K.A."/>
            <person name="Xavier R.J."/>
            <person name="Alm E.J."/>
        </authorList>
    </citation>
    <scope>NUCLEOTIDE SEQUENCE [LARGE SCALE GENOMIC DNA]</scope>
    <source>
        <strain evidence="3 5">BIOML-A4</strain>
        <strain evidence="4 6">BIOML-A5</strain>
    </source>
</reference>
<accession>A0A6N7S308</accession>
<proteinExistence type="predicted"/>
<organism evidence="3 5">
    <name type="scientific">Holdemania massiliensis</name>
    <dbReference type="NCBI Taxonomy" id="1468449"/>
    <lineage>
        <taxon>Bacteria</taxon>
        <taxon>Bacillati</taxon>
        <taxon>Bacillota</taxon>
        <taxon>Erysipelotrichia</taxon>
        <taxon>Erysipelotrichales</taxon>
        <taxon>Erysipelotrichaceae</taxon>
        <taxon>Holdemania</taxon>
    </lineage>
</organism>
<comment type="caution">
    <text evidence="3">The sequence shown here is derived from an EMBL/GenBank/DDBJ whole genome shotgun (WGS) entry which is preliminary data.</text>
</comment>
<dbReference type="EMBL" id="WKPI01000085">
    <property type="protein sequence ID" value="MSC35339.1"/>
    <property type="molecule type" value="Genomic_DNA"/>
</dbReference>
<gene>
    <name evidence="4" type="ORF">GKD88_19745</name>
    <name evidence="3" type="ORF">GKE08_01830</name>
</gene>
<dbReference type="InterPro" id="IPR008490">
    <property type="entry name" value="Transposase_InsH_N"/>
</dbReference>
<evidence type="ECO:0000313" key="6">
    <source>
        <dbReference type="Proteomes" id="UP000480929"/>
    </source>
</evidence>